<evidence type="ECO:0000256" key="2">
    <source>
        <dbReference type="SAM" id="Phobius"/>
    </source>
</evidence>
<dbReference type="Proteomes" id="UP000480548">
    <property type="component" value="Unassembled WGS sequence"/>
</dbReference>
<dbReference type="EMBL" id="WIQZ01000119">
    <property type="protein sequence ID" value="KAF3122557.1"/>
    <property type="molecule type" value="Genomic_DNA"/>
</dbReference>
<feature type="compositionally biased region" description="Polar residues" evidence="1">
    <location>
        <begin position="382"/>
        <end position="406"/>
    </location>
</feature>
<keyword evidence="2" id="KW-0472">Membrane</keyword>
<feature type="compositionally biased region" description="Basic and acidic residues" evidence="1">
    <location>
        <begin position="426"/>
        <end position="435"/>
    </location>
</feature>
<keyword evidence="2" id="KW-0812">Transmembrane</keyword>
<feature type="compositionally biased region" description="Polar residues" evidence="1">
    <location>
        <begin position="202"/>
        <end position="211"/>
    </location>
</feature>
<dbReference type="AlphaFoldDB" id="A0A7C8NI27"/>
<name>A0A7C8NI27_ORBOL</name>
<protein>
    <submittedName>
        <fullName evidence="3">Uncharacterized protein</fullName>
    </submittedName>
</protein>
<feature type="region of interest" description="Disordered" evidence="1">
    <location>
        <begin position="265"/>
        <end position="435"/>
    </location>
</feature>
<keyword evidence="2" id="KW-1133">Transmembrane helix</keyword>
<gene>
    <name evidence="3" type="ORF">TWF703_001208</name>
</gene>
<feature type="transmembrane region" description="Helical" evidence="2">
    <location>
        <begin position="30"/>
        <end position="52"/>
    </location>
</feature>
<proteinExistence type="predicted"/>
<feature type="region of interest" description="Disordered" evidence="1">
    <location>
        <begin position="128"/>
        <end position="247"/>
    </location>
</feature>
<feature type="region of interest" description="Disordered" evidence="1">
    <location>
        <begin position="88"/>
        <end position="115"/>
    </location>
</feature>
<reference evidence="3 4" key="1">
    <citation type="submission" date="2019-06" db="EMBL/GenBank/DDBJ databases">
        <authorList>
            <person name="Palmer J.M."/>
        </authorList>
    </citation>
    <scope>NUCLEOTIDE SEQUENCE [LARGE SCALE GENOMIC DNA]</scope>
    <source>
        <strain evidence="3 4">TWF703</strain>
    </source>
</reference>
<feature type="compositionally biased region" description="Polar residues" evidence="1">
    <location>
        <begin position="156"/>
        <end position="172"/>
    </location>
</feature>
<feature type="compositionally biased region" description="Basic and acidic residues" evidence="1">
    <location>
        <begin position="323"/>
        <end position="335"/>
    </location>
</feature>
<evidence type="ECO:0000313" key="4">
    <source>
        <dbReference type="Proteomes" id="UP000480548"/>
    </source>
</evidence>
<evidence type="ECO:0000256" key="1">
    <source>
        <dbReference type="SAM" id="MobiDB-lite"/>
    </source>
</evidence>
<evidence type="ECO:0000313" key="3">
    <source>
        <dbReference type="EMBL" id="KAF3122557.1"/>
    </source>
</evidence>
<comment type="caution">
    <text evidence="3">The sequence shown here is derived from an EMBL/GenBank/DDBJ whole genome shotgun (WGS) entry which is preliminary data.</text>
</comment>
<accession>A0A7C8NI27</accession>
<sequence length="435" mass="48778">MAFDEMPVGAKYAYGNNLIWSDYYPELTNWYSLIGGIAVLLTLLLILGRFLWARRRKQQRFMSSRDMNKNIEEPIIQEKKLEISNSLPTLPRGATQLPISGPVRTQDDEDHREEYSRTANLMPPLAAAKPVSTRPHPSQLPLTGARLHPSRERQGSVHSEFSNVPTEFNIGQKSPRLLPPQQARHRNGSTADDFAESYLPVPTSSQPQPRSITPPSPSVYSPGIERQPSRRIHTNITSPIDELTSPNDDLYIRVPRLYQPPSMAYGEAELPYSPPRRNKPHGSYQPGGSLRRKRSVSKQEPPAVHRMNSNASGGSIRRKNSRRGSDNRNSTHSEWVDTLTVIDDVNEGDGPETPKRILSPASQRQLLSPRRTTRGSVRGNRSIRQIPNPIQTSAPSSNTSWNNSIIAEQAAAIKYSTKRSRSKSPPKGERKSLEE</sequence>
<organism evidence="3 4">
    <name type="scientific">Orbilia oligospora</name>
    <name type="common">Nematode-trapping fungus</name>
    <name type="synonym">Arthrobotrys oligospora</name>
    <dbReference type="NCBI Taxonomy" id="2813651"/>
    <lineage>
        <taxon>Eukaryota</taxon>
        <taxon>Fungi</taxon>
        <taxon>Dikarya</taxon>
        <taxon>Ascomycota</taxon>
        <taxon>Pezizomycotina</taxon>
        <taxon>Orbiliomycetes</taxon>
        <taxon>Orbiliales</taxon>
        <taxon>Orbiliaceae</taxon>
        <taxon>Orbilia</taxon>
    </lineage>
</organism>